<dbReference type="InterPro" id="IPR038734">
    <property type="entry name" value="YhaN_AAA"/>
</dbReference>
<protein>
    <submittedName>
        <fullName evidence="4">Putative ATPase involved in DNA metabolism</fullName>
    </submittedName>
</protein>
<keyword evidence="2" id="KW-0812">Transmembrane</keyword>
<proteinExistence type="predicted"/>
<dbReference type="KEGG" id="bss:BSUW23_05015"/>
<keyword evidence="2" id="KW-0472">Membrane</keyword>
<dbReference type="SUPFAM" id="SSF52540">
    <property type="entry name" value="P-loop containing nucleoside triphosphate hydrolases"/>
    <property type="match status" value="1"/>
</dbReference>
<gene>
    <name evidence="4" type="primary">yhaN</name>
    <name evidence="4" type="ordered locus">BSUW23_05015</name>
</gene>
<dbReference type="AlphaFoldDB" id="E0TXV4"/>
<sequence length="971" mass="111467">MKYEAVKALRIKSLHIYQYGKFSNQTFHFSASPVQLIYGLNEAGKTTMMSFIESMLFGFPKTKKYEPKTGGVYGGVLEAEHPEYGAVKIERTKGTAEKLRVYTEKGEVKQGDFLKQLFQGTTDRALYKAIYSFDVFGLQEIHAFNRDKIGEFLLFSSLFGAEAVSKLDSKLTKESERLYKPNGRNPQLNQELETLKQLGAKLKQAEAEEAGYHQLLEEKRTLEARLAAAETELKEAAEHIRTIEGAIELKPLLNEKAVLEQAMAQYPEQAGQFPADGLHQLEKYESHLHPKSAQLEALRVKMAELDKQMQKLNPDKEMLAKETLIQELSAAFHVYQSYGEQLAAIQAQLRQSSAQAAAGLEQLNKTDENELLNMNSSYDYEWQLQQAVQQYVQARDRKRQLDETFELARQELEDAEKVVHAASSAILENNERKDKEAALKAYDEAQGQYQEQAKLREQLRFFERQQAKQKKVVIAAGMLFIVLFLLLQQWIPAISIGAALIVYWLVSGKKTPSSGNSRGMRQPMTNITPAEAEAHREALWEDDRNKQHLITQRAVLQQKEAAYERVIQQFEQWEADMAPAFTQVESFMKELGFKEDPSFLLDAYSLMKDVKKEVKKKHELTIEAGRLKKHRRTFEERVSMLHPVNESQNISISDALHTLRKNVEREKEIAKQKKAIETDIHYTKEQLLELEQEIQYFEVQIEQLFAAAAAKDRNEFCAIADINRQLKDTENKLHHINAQLEGGQPEELKLADSNTLSELKNKQLVENERKERLAEEIQQLRSQIVLLFVKQEQLEASGLVSDLKLQTEMQKERVKETAKKWASIQMIKRVIRNKLERHKKVELPRLLETAGAFFRPLTDGSYKTIYFSETDDSIMVMHCDGTVYHADELSQGTCEQLYTAIRFALAVTRQDGSGLPFQLDDSFVHFDQERLKRVLDVLYDLSEGGRQILYFTCHAHVKDAFQSSQIIHLVS</sequence>
<dbReference type="InterPro" id="IPR027417">
    <property type="entry name" value="P-loop_NTPase"/>
</dbReference>
<keyword evidence="1" id="KW-0175">Coiled coil</keyword>
<feature type="coiled-coil region" evidence="1">
    <location>
        <begin position="384"/>
        <end position="418"/>
    </location>
</feature>
<evidence type="ECO:0000313" key="5">
    <source>
        <dbReference type="Proteomes" id="UP000002233"/>
    </source>
</evidence>
<dbReference type="Proteomes" id="UP000002233">
    <property type="component" value="Chromosome"/>
</dbReference>
<evidence type="ECO:0000256" key="2">
    <source>
        <dbReference type="SAM" id="Phobius"/>
    </source>
</evidence>
<name>E0TXV4_BACSH</name>
<reference key="1">
    <citation type="submission" date="2010-08" db="EMBL/GenBank/DDBJ databases">
        <authorList>
            <person name="Zeigler D.R."/>
        </authorList>
    </citation>
    <scope>NUCLEOTIDE SEQUENCE</scope>
    <source>
        <strain>W23</strain>
    </source>
</reference>
<dbReference type="Gene3D" id="3.40.50.300">
    <property type="entry name" value="P-loop containing nucleotide triphosphate hydrolases"/>
    <property type="match status" value="2"/>
</dbReference>
<organism evidence="4 5">
    <name type="scientific">Bacillus spizizenii (strain ATCC 23059 / NRRL B-14472 / W23)</name>
    <name type="common">Bacillus subtilis subsp. spizizenii</name>
    <dbReference type="NCBI Taxonomy" id="655816"/>
    <lineage>
        <taxon>Bacteria</taxon>
        <taxon>Bacillati</taxon>
        <taxon>Bacillota</taxon>
        <taxon>Bacilli</taxon>
        <taxon>Bacillales</taxon>
        <taxon>Bacillaceae</taxon>
        <taxon>Bacillus</taxon>
    </lineage>
</organism>
<feature type="transmembrane region" description="Helical" evidence="2">
    <location>
        <begin position="472"/>
        <end position="505"/>
    </location>
</feature>
<accession>E0TXV4</accession>
<evidence type="ECO:0000313" key="4">
    <source>
        <dbReference type="EMBL" id="ADM37056.1"/>
    </source>
</evidence>
<keyword evidence="2" id="KW-1133">Transmembrane helix</keyword>
<dbReference type="PANTHER" id="PTHR41259:SF1">
    <property type="entry name" value="DOUBLE-STRAND BREAK REPAIR RAD50 ATPASE, PUTATIVE-RELATED"/>
    <property type="match status" value="1"/>
</dbReference>
<feature type="coiled-coil region" evidence="1">
    <location>
        <begin position="673"/>
        <end position="790"/>
    </location>
</feature>
<dbReference type="HOGENOM" id="CLU_006135_1_0_9"/>
<evidence type="ECO:0000259" key="3">
    <source>
        <dbReference type="Pfam" id="PF13514"/>
    </source>
</evidence>
<dbReference type="EMBL" id="CP002183">
    <property type="protein sequence ID" value="ADM37056.1"/>
    <property type="molecule type" value="Genomic_DNA"/>
</dbReference>
<reference evidence="4 5" key="2">
    <citation type="journal article" date="2011" name="Microbiology">
        <title>The genome sequence of Bacillus subtilis subsp. spizizenii W23: insights into speciation within the B. subtilis complex and into the history of B. subtilis genetics.</title>
        <authorList>
            <person name="Zeigler D.R."/>
        </authorList>
    </citation>
    <scope>NUCLEOTIDE SEQUENCE [LARGE SCALE GENOMIC DNA]</scope>
    <source>
        <strain evidence="5">ATCC 23059 / NRRL B-14472 / W23</strain>
    </source>
</reference>
<dbReference type="Pfam" id="PF13514">
    <property type="entry name" value="AAA_27"/>
    <property type="match status" value="1"/>
</dbReference>
<evidence type="ECO:0000256" key="1">
    <source>
        <dbReference type="SAM" id="Coils"/>
    </source>
</evidence>
<dbReference type="PANTHER" id="PTHR41259">
    <property type="entry name" value="DOUBLE-STRAND BREAK REPAIR RAD50 ATPASE, PUTATIVE-RELATED"/>
    <property type="match status" value="1"/>
</dbReference>
<feature type="coiled-coil region" evidence="1">
    <location>
        <begin position="185"/>
        <end position="246"/>
    </location>
</feature>
<feature type="domain" description="YhaN AAA" evidence="3">
    <location>
        <begin position="10"/>
        <end position="209"/>
    </location>
</feature>